<dbReference type="Pfam" id="PF04938">
    <property type="entry name" value="SIP1"/>
    <property type="match status" value="1"/>
</dbReference>
<feature type="compositionally biased region" description="Low complexity" evidence="2">
    <location>
        <begin position="21"/>
        <end position="37"/>
    </location>
</feature>
<dbReference type="EMBL" id="KI894018">
    <property type="protein sequence ID" value="OCF28934.1"/>
    <property type="molecule type" value="Genomic_DNA"/>
</dbReference>
<dbReference type="GO" id="GO:0005634">
    <property type="term" value="C:nucleus"/>
    <property type="evidence" value="ECO:0007669"/>
    <property type="project" value="TreeGrafter"/>
</dbReference>
<proteinExistence type="inferred from homology"/>
<dbReference type="Gene3D" id="1.20.58.1070">
    <property type="match status" value="1"/>
</dbReference>
<sequence length="433" mass="48050">MPRPGQAQARRKRALEEMEAGSSTSYTSYNYSNGPSNLNCENDYNLEADDDGDDEEGGAIDNPRSQCLPVGMLPEDFDGTPLDGSQYLAMANRDNRDLPFVKTVINPYKTDLIGPTLPSTSQNHASGSRHPALPKESWQELFPIHYQGYRKHIQSQLSSSPSTSTYPSDYPPIPPASRRSDWYAYINGYIPPDKSKNKDKKGKGKAKPIMSEEEMMNASMGQEMDIDTEKVEEEVVEDVIVGKTSRGNEKVVGAPREPLLGVLRNLNSSQALNILSHFAHWLSESIEQSPPPIPTSPYLPPTQPGDHPPPHQHKTINHLSSNYFSWIFSLLLITDQHLSSDEISTLRDLARASMKVAGHRYILGVVGKQIGEGWKLGDELKAKHVEDGDQGLSSGKEDNSVDQILARCWLIVHAVASGWGQKDLLYELDNLFT</sequence>
<feature type="region of interest" description="Disordered" evidence="2">
    <location>
        <begin position="286"/>
        <end position="311"/>
    </location>
</feature>
<organism evidence="3">
    <name type="scientific">Kwoniella bestiolae CBS 10118</name>
    <dbReference type="NCBI Taxonomy" id="1296100"/>
    <lineage>
        <taxon>Eukaryota</taxon>
        <taxon>Fungi</taxon>
        <taxon>Dikarya</taxon>
        <taxon>Basidiomycota</taxon>
        <taxon>Agaricomycotina</taxon>
        <taxon>Tremellomycetes</taxon>
        <taxon>Tremellales</taxon>
        <taxon>Cryptococcaceae</taxon>
        <taxon>Kwoniella</taxon>
    </lineage>
</organism>
<dbReference type="PANTHER" id="PTHR12794:SF0">
    <property type="entry name" value="GEM-ASSOCIATED PROTEIN 2"/>
    <property type="match status" value="1"/>
</dbReference>
<dbReference type="VEuPathDB" id="FungiDB:I302_00424"/>
<reference evidence="3" key="3">
    <citation type="submission" date="2014-01" db="EMBL/GenBank/DDBJ databases">
        <title>Evolution of pathogenesis and genome organization in the Tremellales.</title>
        <authorList>
            <person name="Cuomo C."/>
            <person name="Litvintseva A."/>
            <person name="Heitman J."/>
            <person name="Chen Y."/>
            <person name="Sun S."/>
            <person name="Springer D."/>
            <person name="Dromer F."/>
            <person name="Young S."/>
            <person name="Zeng Q."/>
            <person name="Chapman S."/>
            <person name="Gujja S."/>
            <person name="Saif S."/>
            <person name="Birren B."/>
        </authorList>
    </citation>
    <scope>NUCLEOTIDE SEQUENCE</scope>
    <source>
        <strain evidence="3">CBS 10118</strain>
    </source>
</reference>
<dbReference type="RefSeq" id="XP_019050004.1">
    <property type="nucleotide sequence ID" value="XM_019187126.1"/>
</dbReference>
<evidence type="ECO:0000313" key="3">
    <source>
        <dbReference type="EMBL" id="OCF28934.1"/>
    </source>
</evidence>
<evidence type="ECO:0000313" key="5">
    <source>
        <dbReference type="Proteomes" id="UP000092730"/>
    </source>
</evidence>
<evidence type="ECO:0000313" key="4">
    <source>
        <dbReference type="EMBL" id="WVW79777.1"/>
    </source>
</evidence>
<dbReference type="InterPro" id="IPR035426">
    <property type="entry name" value="Gemin2/Brr1"/>
</dbReference>
<evidence type="ECO:0000256" key="1">
    <source>
        <dbReference type="ARBA" id="ARBA00025758"/>
    </source>
</evidence>
<dbReference type="GO" id="GO:0000387">
    <property type="term" value="P:spliceosomal snRNP assembly"/>
    <property type="evidence" value="ECO:0007669"/>
    <property type="project" value="InterPro"/>
</dbReference>
<dbReference type="GO" id="GO:0032797">
    <property type="term" value="C:SMN complex"/>
    <property type="evidence" value="ECO:0007669"/>
    <property type="project" value="TreeGrafter"/>
</dbReference>
<accession>A0A1B9GD41</accession>
<dbReference type="GeneID" id="30204823"/>
<comment type="similarity">
    <text evidence="1">Belongs to the gemin-2 family.</text>
</comment>
<gene>
    <name evidence="3" type="ORF">I302_00424</name>
    <name evidence="4" type="ORF">I302_101747</name>
</gene>
<keyword evidence="5" id="KW-1185">Reference proteome</keyword>
<reference evidence="4" key="4">
    <citation type="submission" date="2024-02" db="EMBL/GenBank/DDBJ databases">
        <title>Comparative genomics of Cryptococcus and Kwoniella reveals pathogenesis evolution and contrasting modes of karyotype evolution via chromosome fusion or intercentromeric recombination.</title>
        <authorList>
            <person name="Coelho M.A."/>
            <person name="David-Palma M."/>
            <person name="Shea T."/>
            <person name="Bowers K."/>
            <person name="McGinley-Smith S."/>
            <person name="Mohammad A.W."/>
            <person name="Gnirke A."/>
            <person name="Yurkov A.M."/>
            <person name="Nowrousian M."/>
            <person name="Sun S."/>
            <person name="Cuomo C.A."/>
            <person name="Heitman J."/>
        </authorList>
    </citation>
    <scope>NUCLEOTIDE SEQUENCE</scope>
    <source>
        <strain evidence="4">CBS 10118</strain>
    </source>
</reference>
<dbReference type="PANTHER" id="PTHR12794">
    <property type="entry name" value="GEMIN2"/>
    <property type="match status" value="1"/>
</dbReference>
<name>A0A1B9GD41_9TREE</name>
<feature type="compositionally biased region" description="Low complexity" evidence="2">
    <location>
        <begin position="158"/>
        <end position="168"/>
    </location>
</feature>
<reference evidence="4" key="2">
    <citation type="submission" date="2013-07" db="EMBL/GenBank/DDBJ databases">
        <authorList>
            <consortium name="The Broad Institute Genome Sequencing Platform"/>
            <person name="Cuomo C."/>
            <person name="Litvintseva A."/>
            <person name="Chen Y."/>
            <person name="Heitman J."/>
            <person name="Sun S."/>
            <person name="Springer D."/>
            <person name="Dromer F."/>
            <person name="Young S.K."/>
            <person name="Zeng Q."/>
            <person name="Gargeya S."/>
            <person name="Fitzgerald M."/>
            <person name="Abouelleil A."/>
            <person name="Alvarado L."/>
            <person name="Berlin A.M."/>
            <person name="Chapman S.B."/>
            <person name="Dewar J."/>
            <person name="Goldberg J."/>
            <person name="Griggs A."/>
            <person name="Gujja S."/>
            <person name="Hansen M."/>
            <person name="Howarth C."/>
            <person name="Imamovic A."/>
            <person name="Larimer J."/>
            <person name="McCowan C."/>
            <person name="Murphy C."/>
            <person name="Pearson M."/>
            <person name="Priest M."/>
            <person name="Roberts A."/>
            <person name="Saif S."/>
            <person name="Shea T."/>
            <person name="Sykes S."/>
            <person name="Wortman J."/>
            <person name="Nusbaum C."/>
            <person name="Birren B."/>
        </authorList>
    </citation>
    <scope>NUCLEOTIDE SEQUENCE</scope>
    <source>
        <strain evidence="4">CBS 10118</strain>
    </source>
</reference>
<dbReference type="EMBL" id="CP144541">
    <property type="protein sequence ID" value="WVW79777.1"/>
    <property type="molecule type" value="Genomic_DNA"/>
</dbReference>
<dbReference type="OrthoDB" id="428895at2759"/>
<dbReference type="KEGG" id="kbi:30204823"/>
<feature type="compositionally biased region" description="Pro residues" evidence="2">
    <location>
        <begin position="289"/>
        <end position="307"/>
    </location>
</feature>
<dbReference type="AlphaFoldDB" id="A0A1B9GD41"/>
<evidence type="ECO:0000256" key="2">
    <source>
        <dbReference type="SAM" id="MobiDB-lite"/>
    </source>
</evidence>
<protein>
    <submittedName>
        <fullName evidence="3">Uncharacterized protein</fullName>
    </submittedName>
</protein>
<feature type="region of interest" description="Disordered" evidence="2">
    <location>
        <begin position="153"/>
        <end position="173"/>
    </location>
</feature>
<feature type="region of interest" description="Disordered" evidence="2">
    <location>
        <begin position="1"/>
        <end position="68"/>
    </location>
</feature>
<feature type="compositionally biased region" description="Acidic residues" evidence="2">
    <location>
        <begin position="44"/>
        <end position="58"/>
    </location>
</feature>
<reference evidence="3" key="1">
    <citation type="submission" date="2013-07" db="EMBL/GenBank/DDBJ databases">
        <title>The Genome Sequence of Cryptococcus bestiolae CBS10118.</title>
        <authorList>
            <consortium name="The Broad Institute Genome Sequencing Platform"/>
            <person name="Cuomo C."/>
            <person name="Litvintseva A."/>
            <person name="Chen Y."/>
            <person name="Heitman J."/>
            <person name="Sun S."/>
            <person name="Springer D."/>
            <person name="Dromer F."/>
            <person name="Young S.K."/>
            <person name="Zeng Q."/>
            <person name="Gargeya S."/>
            <person name="Fitzgerald M."/>
            <person name="Abouelleil A."/>
            <person name="Alvarado L."/>
            <person name="Berlin A.M."/>
            <person name="Chapman S.B."/>
            <person name="Dewar J."/>
            <person name="Goldberg J."/>
            <person name="Griggs A."/>
            <person name="Gujja S."/>
            <person name="Hansen M."/>
            <person name="Howarth C."/>
            <person name="Imamovic A."/>
            <person name="Larimer J."/>
            <person name="McCowan C."/>
            <person name="Murphy C."/>
            <person name="Pearson M."/>
            <person name="Priest M."/>
            <person name="Roberts A."/>
            <person name="Saif S."/>
            <person name="Shea T."/>
            <person name="Sykes S."/>
            <person name="Wortman J."/>
            <person name="Nusbaum C."/>
            <person name="Birren B."/>
        </authorList>
    </citation>
    <scope>NUCLEOTIDE SEQUENCE [LARGE SCALE GENOMIC DNA]</scope>
    <source>
        <strain evidence="3">CBS 10118</strain>
    </source>
</reference>
<dbReference type="Proteomes" id="UP000092730">
    <property type="component" value="Chromosome 1"/>
</dbReference>